<dbReference type="Proteomes" id="UP001372834">
    <property type="component" value="Unassembled WGS sequence"/>
</dbReference>
<organism evidence="1 2">
    <name type="scientific">Polyplax serrata</name>
    <name type="common">Common mouse louse</name>
    <dbReference type="NCBI Taxonomy" id="468196"/>
    <lineage>
        <taxon>Eukaryota</taxon>
        <taxon>Metazoa</taxon>
        <taxon>Ecdysozoa</taxon>
        <taxon>Arthropoda</taxon>
        <taxon>Hexapoda</taxon>
        <taxon>Insecta</taxon>
        <taxon>Pterygota</taxon>
        <taxon>Neoptera</taxon>
        <taxon>Paraneoptera</taxon>
        <taxon>Psocodea</taxon>
        <taxon>Troctomorpha</taxon>
        <taxon>Phthiraptera</taxon>
        <taxon>Anoplura</taxon>
        <taxon>Polyplacidae</taxon>
        <taxon>Polyplax</taxon>
    </lineage>
</organism>
<dbReference type="EMBL" id="JAWJWE010000002">
    <property type="protein sequence ID" value="KAK6642767.1"/>
    <property type="molecule type" value="Genomic_DNA"/>
</dbReference>
<dbReference type="AlphaFoldDB" id="A0AAN8SAR8"/>
<evidence type="ECO:0000313" key="1">
    <source>
        <dbReference type="EMBL" id="KAK6642767.1"/>
    </source>
</evidence>
<accession>A0AAN8SAR8</accession>
<name>A0AAN8SAR8_POLSC</name>
<gene>
    <name evidence="1" type="ORF">RUM43_004269</name>
</gene>
<comment type="caution">
    <text evidence="1">The sequence shown here is derived from an EMBL/GenBank/DDBJ whole genome shotgun (WGS) entry which is preliminary data.</text>
</comment>
<reference evidence="1 2" key="1">
    <citation type="submission" date="2023-10" db="EMBL/GenBank/DDBJ databases">
        <title>Genomes of two closely related lineages of the louse Polyplax serrata with different host specificities.</title>
        <authorList>
            <person name="Martinu J."/>
            <person name="Tarabai H."/>
            <person name="Stefka J."/>
            <person name="Hypsa V."/>
        </authorList>
    </citation>
    <scope>NUCLEOTIDE SEQUENCE [LARGE SCALE GENOMIC DNA]</scope>
    <source>
        <strain evidence="1">HR10_N</strain>
    </source>
</reference>
<proteinExistence type="predicted"/>
<dbReference type="PANTHER" id="PTHR31434">
    <property type="entry name" value="S PHASE CYCLIN A-ASSOCIATED PROTEIN IN THE ENDOPLASMIC RETICULUM"/>
    <property type="match status" value="1"/>
</dbReference>
<sequence>MIKTKQIKTIMPPLFALLAFKVPDDILRLSILGAEGISLQFRHIASYLLWYCCHDKEKTLLHEVVAVVGYFAVQHRDNQRARRMLKQKLLETESCKIIEWLREV</sequence>
<protein>
    <submittedName>
        <fullName evidence="1">Uncharacterized protein</fullName>
    </submittedName>
</protein>
<dbReference type="PANTHER" id="PTHR31434:SF2">
    <property type="entry name" value="S PHASE CYCLIN A-ASSOCIATED PROTEIN IN THE ENDOPLASMIC RETICULUM"/>
    <property type="match status" value="1"/>
</dbReference>
<evidence type="ECO:0000313" key="2">
    <source>
        <dbReference type="Proteomes" id="UP001372834"/>
    </source>
</evidence>